<dbReference type="Proteomes" id="UP000176996">
    <property type="component" value="Unassembled WGS sequence"/>
</dbReference>
<keyword evidence="4" id="KW-0378">Hydrolase</keyword>
<dbReference type="PROSITE" id="PS00893">
    <property type="entry name" value="NUDIX_BOX"/>
    <property type="match status" value="1"/>
</dbReference>
<organism evidence="8 9">
    <name type="scientific">Candidatus Jorgensenbacteria bacterium RIFCSPLOWO2_01_FULL_45_25b</name>
    <dbReference type="NCBI Taxonomy" id="1798471"/>
    <lineage>
        <taxon>Bacteria</taxon>
        <taxon>Candidatus Joergenseniibacteriota</taxon>
    </lineage>
</organism>
<feature type="domain" description="Nudix hydrolase" evidence="7">
    <location>
        <begin position="3"/>
        <end position="136"/>
    </location>
</feature>
<dbReference type="GO" id="GO:0000166">
    <property type="term" value="F:nucleotide binding"/>
    <property type="evidence" value="ECO:0007669"/>
    <property type="project" value="UniProtKB-KW"/>
</dbReference>
<dbReference type="PROSITE" id="PS51462">
    <property type="entry name" value="NUDIX"/>
    <property type="match status" value="1"/>
</dbReference>
<proteinExistence type="inferred from homology"/>
<gene>
    <name evidence="8" type="ORF">A3A21_00895</name>
</gene>
<dbReference type="STRING" id="1798471.A3A21_00895"/>
<evidence type="ECO:0000313" key="8">
    <source>
        <dbReference type="EMBL" id="OGG40768.1"/>
    </source>
</evidence>
<dbReference type="InterPro" id="IPR000086">
    <property type="entry name" value="NUDIX_hydrolase_dom"/>
</dbReference>
<accession>A0A1F6BVC0</accession>
<dbReference type="InterPro" id="IPR015797">
    <property type="entry name" value="NUDIX_hydrolase-like_dom_sf"/>
</dbReference>
<comment type="caution">
    <text evidence="8">The sequence shown here is derived from an EMBL/GenBank/DDBJ whole genome shotgun (WGS) entry which is preliminary data.</text>
</comment>
<feature type="compositionally biased region" description="Basic residues" evidence="6">
    <location>
        <begin position="147"/>
        <end position="160"/>
    </location>
</feature>
<evidence type="ECO:0000256" key="6">
    <source>
        <dbReference type="SAM" id="MobiDB-lite"/>
    </source>
</evidence>
<feature type="region of interest" description="Disordered" evidence="6">
    <location>
        <begin position="144"/>
        <end position="167"/>
    </location>
</feature>
<protein>
    <recommendedName>
        <fullName evidence="2">Bis(5'-nucleosyl)-tetraphosphatase [asymmetrical]</fullName>
    </recommendedName>
    <alternativeName>
        <fullName evidence="5">Diadenosine 5',5'''-P1,P4-tetraphosphate asymmetrical hydrolase</fullName>
    </alternativeName>
</protein>
<evidence type="ECO:0000256" key="2">
    <source>
        <dbReference type="ARBA" id="ARBA00018911"/>
    </source>
</evidence>
<dbReference type="GO" id="GO:0006167">
    <property type="term" value="P:AMP biosynthetic process"/>
    <property type="evidence" value="ECO:0007669"/>
    <property type="project" value="TreeGrafter"/>
</dbReference>
<dbReference type="InterPro" id="IPR051325">
    <property type="entry name" value="Nudix_hydrolase_domain"/>
</dbReference>
<sequence length="167" mass="19673">MISNEISSGIIVYRATSDGPKFLVLYHGKGYWNFPKGKLEKNERSFRAAVREVREETGLNYKDLRFKETFKAHDRFVFMREGARVSKMVMFYLAETSNTRVRVSDEHEGYGWFLFSDAQRLMKHKNLRNILKQAYDAICGTPSSSRVPRKYHKQFRRPSPRKLPIDL</sequence>
<evidence type="ECO:0000256" key="4">
    <source>
        <dbReference type="ARBA" id="ARBA00022801"/>
    </source>
</evidence>
<evidence type="ECO:0000256" key="5">
    <source>
        <dbReference type="ARBA" id="ARBA00032644"/>
    </source>
</evidence>
<dbReference type="PANTHER" id="PTHR21340">
    <property type="entry name" value="DIADENOSINE 5,5-P1,P4-TETRAPHOSPHATE PYROPHOSPHOHYDROLASE MUTT"/>
    <property type="match status" value="1"/>
</dbReference>
<dbReference type="AlphaFoldDB" id="A0A1F6BVC0"/>
<dbReference type="Pfam" id="PF00293">
    <property type="entry name" value="NUDIX"/>
    <property type="match status" value="1"/>
</dbReference>
<dbReference type="Gene3D" id="3.90.79.10">
    <property type="entry name" value="Nucleoside Triphosphate Pyrophosphohydrolase"/>
    <property type="match status" value="1"/>
</dbReference>
<evidence type="ECO:0000256" key="3">
    <source>
        <dbReference type="ARBA" id="ARBA00022741"/>
    </source>
</evidence>
<dbReference type="SUPFAM" id="SSF55811">
    <property type="entry name" value="Nudix"/>
    <property type="match status" value="1"/>
</dbReference>
<comment type="similarity">
    <text evidence="1">Belongs to the Nudix hydrolase family.</text>
</comment>
<dbReference type="EMBL" id="MFKK01000019">
    <property type="protein sequence ID" value="OGG40768.1"/>
    <property type="molecule type" value="Genomic_DNA"/>
</dbReference>
<name>A0A1F6BVC0_9BACT</name>
<evidence type="ECO:0000256" key="1">
    <source>
        <dbReference type="ARBA" id="ARBA00005582"/>
    </source>
</evidence>
<dbReference type="InterPro" id="IPR003565">
    <property type="entry name" value="Tetra_PHTase"/>
</dbReference>
<evidence type="ECO:0000259" key="7">
    <source>
        <dbReference type="PROSITE" id="PS51462"/>
    </source>
</evidence>
<dbReference type="GO" id="GO:0006754">
    <property type="term" value="P:ATP biosynthetic process"/>
    <property type="evidence" value="ECO:0007669"/>
    <property type="project" value="TreeGrafter"/>
</dbReference>
<keyword evidence="3" id="KW-0547">Nucleotide-binding</keyword>
<dbReference type="GO" id="GO:0004081">
    <property type="term" value="F:bis(5'-nucleosyl)-tetraphosphatase (asymmetrical) activity"/>
    <property type="evidence" value="ECO:0007669"/>
    <property type="project" value="TreeGrafter"/>
</dbReference>
<dbReference type="PANTHER" id="PTHR21340:SF0">
    <property type="entry name" value="BIS(5'-NUCLEOSYL)-TETRAPHOSPHATASE [ASYMMETRICAL]"/>
    <property type="match status" value="1"/>
</dbReference>
<evidence type="ECO:0000313" key="9">
    <source>
        <dbReference type="Proteomes" id="UP000176996"/>
    </source>
</evidence>
<dbReference type="CDD" id="cd03428">
    <property type="entry name" value="NUDIX_Ap4A_Nudt2"/>
    <property type="match status" value="1"/>
</dbReference>
<reference evidence="8 9" key="1">
    <citation type="journal article" date="2016" name="Nat. Commun.">
        <title>Thousands of microbial genomes shed light on interconnected biogeochemical processes in an aquifer system.</title>
        <authorList>
            <person name="Anantharaman K."/>
            <person name="Brown C.T."/>
            <person name="Hug L.A."/>
            <person name="Sharon I."/>
            <person name="Castelle C.J."/>
            <person name="Probst A.J."/>
            <person name="Thomas B.C."/>
            <person name="Singh A."/>
            <person name="Wilkins M.J."/>
            <person name="Karaoz U."/>
            <person name="Brodie E.L."/>
            <person name="Williams K.H."/>
            <person name="Hubbard S.S."/>
            <person name="Banfield J.F."/>
        </authorList>
    </citation>
    <scope>NUCLEOTIDE SEQUENCE [LARGE SCALE GENOMIC DNA]</scope>
</reference>
<dbReference type="InterPro" id="IPR020084">
    <property type="entry name" value="NUDIX_hydrolase_CS"/>
</dbReference>